<accession>A0A1Y0E8I3</accession>
<organism evidence="1 2">
    <name type="scientific">Yoonia vestfoldensis</name>
    <dbReference type="NCBI Taxonomy" id="245188"/>
    <lineage>
        <taxon>Bacteria</taxon>
        <taxon>Pseudomonadati</taxon>
        <taxon>Pseudomonadota</taxon>
        <taxon>Alphaproteobacteria</taxon>
        <taxon>Rhodobacterales</taxon>
        <taxon>Paracoccaceae</taxon>
        <taxon>Yoonia</taxon>
    </lineage>
</organism>
<dbReference type="RefSeq" id="WP_087206051.1">
    <property type="nucleotide sequence ID" value="NZ_CP021431.1"/>
</dbReference>
<gene>
    <name evidence="1" type="ORF">LOKVESSMR4R_00380</name>
</gene>
<sequence length="125" mass="13125">MTRIAPPHVILRVAMLPVLLLVALCVWLPAEAAASPRHDRALHLSHALHHDAAGADSQQGPSVVADCPGAAFFCAMMGLCHPALSPFVFVMPERSDRTDPAALAVAGSSGRDPAIITPPPRPVFI</sequence>
<protein>
    <submittedName>
        <fullName evidence="1">Uncharacterized protein</fullName>
    </submittedName>
</protein>
<dbReference type="EMBL" id="CP021431">
    <property type="protein sequence ID" value="ART99719.1"/>
    <property type="molecule type" value="Genomic_DNA"/>
</dbReference>
<dbReference type="KEGG" id="lvs:LOKVESSMR4R_00380"/>
<reference evidence="1 2" key="1">
    <citation type="submission" date="2017-05" db="EMBL/GenBank/DDBJ databases">
        <title>Genome Sequence of Loktanella vestfoldensis Strain SMR4r Isolated from a Culture of the Diatom Skeletonema marinoi.</title>
        <authorList>
            <person name="Topel M."/>
            <person name="Pinder M.I.M."/>
            <person name="Johansson O.N."/>
            <person name="Kourtchenko O."/>
            <person name="Godhe A."/>
            <person name="Clarke A.K."/>
        </authorList>
    </citation>
    <scope>NUCLEOTIDE SEQUENCE [LARGE SCALE GENOMIC DNA]</scope>
    <source>
        <strain evidence="1 2">SMR4r</strain>
    </source>
</reference>
<dbReference type="AlphaFoldDB" id="A0A1Y0E8I3"/>
<proteinExistence type="predicted"/>
<dbReference type="Proteomes" id="UP000195273">
    <property type="component" value="Chromosome"/>
</dbReference>
<name>A0A1Y0E8I3_9RHOB</name>
<keyword evidence="2" id="KW-1185">Reference proteome</keyword>
<evidence type="ECO:0000313" key="2">
    <source>
        <dbReference type="Proteomes" id="UP000195273"/>
    </source>
</evidence>
<evidence type="ECO:0000313" key="1">
    <source>
        <dbReference type="EMBL" id="ART99719.1"/>
    </source>
</evidence>